<protein>
    <recommendedName>
        <fullName evidence="1">Trigger factor ribosome-binding bacterial domain-containing protein</fullName>
    </recommendedName>
</protein>
<dbReference type="Gene3D" id="1.10.3120.10">
    <property type="entry name" value="Trigger factor, C-terminal domain"/>
    <property type="match status" value="1"/>
</dbReference>
<dbReference type="GO" id="GO:0044183">
    <property type="term" value="F:protein folding chaperone"/>
    <property type="evidence" value="ECO:0007669"/>
    <property type="project" value="TreeGrafter"/>
</dbReference>
<dbReference type="GO" id="GO:0043335">
    <property type="term" value="P:protein unfolding"/>
    <property type="evidence" value="ECO:0007669"/>
    <property type="project" value="TreeGrafter"/>
</dbReference>
<dbReference type="AlphaFoldDB" id="A0A7X9DL87"/>
<dbReference type="GO" id="GO:0005737">
    <property type="term" value="C:cytoplasm"/>
    <property type="evidence" value="ECO:0007669"/>
    <property type="project" value="UniProtKB-SubCell"/>
</dbReference>
<comment type="caution">
    <text evidence="2">The sequence shown here is derived from an EMBL/GenBank/DDBJ whole genome shotgun (WGS) entry which is preliminary data.</text>
</comment>
<organism evidence="2 3">
    <name type="scientific">candidate division WWE3 bacterium</name>
    <dbReference type="NCBI Taxonomy" id="2053526"/>
    <lineage>
        <taxon>Bacteria</taxon>
        <taxon>Katanobacteria</taxon>
    </lineage>
</organism>
<dbReference type="GO" id="GO:0051083">
    <property type="term" value="P:'de novo' cotranslational protein folding"/>
    <property type="evidence" value="ECO:0007669"/>
    <property type="project" value="TreeGrafter"/>
</dbReference>
<dbReference type="SUPFAM" id="SSF102735">
    <property type="entry name" value="Trigger factor ribosome-binding domain"/>
    <property type="match status" value="1"/>
</dbReference>
<evidence type="ECO:0000313" key="3">
    <source>
        <dbReference type="Proteomes" id="UP000526033"/>
    </source>
</evidence>
<dbReference type="GO" id="GO:0003755">
    <property type="term" value="F:peptidyl-prolyl cis-trans isomerase activity"/>
    <property type="evidence" value="ECO:0007669"/>
    <property type="project" value="UniProtKB-KW"/>
</dbReference>
<dbReference type="GO" id="GO:0043022">
    <property type="term" value="F:ribosome binding"/>
    <property type="evidence" value="ECO:0007669"/>
    <property type="project" value="TreeGrafter"/>
</dbReference>
<feature type="domain" description="Trigger factor ribosome-binding bacterial" evidence="1">
    <location>
        <begin position="1"/>
        <end position="137"/>
    </location>
</feature>
<dbReference type="Proteomes" id="UP000526033">
    <property type="component" value="Unassembled WGS sequence"/>
</dbReference>
<evidence type="ECO:0000259" key="1">
    <source>
        <dbReference type="Pfam" id="PF05697"/>
    </source>
</evidence>
<dbReference type="PANTHER" id="PTHR30560">
    <property type="entry name" value="TRIGGER FACTOR CHAPERONE AND PEPTIDYL-PROLYL CIS/TRANS ISOMERASE"/>
    <property type="match status" value="1"/>
</dbReference>
<dbReference type="InterPro" id="IPR005215">
    <property type="entry name" value="Trig_fac"/>
</dbReference>
<dbReference type="InterPro" id="IPR008881">
    <property type="entry name" value="Trigger_fac_ribosome-bd_bac"/>
</dbReference>
<dbReference type="GO" id="GO:0015031">
    <property type="term" value="P:protein transport"/>
    <property type="evidence" value="ECO:0007669"/>
    <property type="project" value="InterPro"/>
</dbReference>
<gene>
    <name evidence="2" type="ORF">GYA27_04595</name>
</gene>
<dbReference type="Gene3D" id="3.30.70.1050">
    <property type="entry name" value="Trigger factor ribosome-binding domain"/>
    <property type="match status" value="1"/>
</dbReference>
<sequence>MQTQVEKLPKSTLNIKVTVPVDKVKETYELLVVKAIEETEVEGFRKGKAPRDIVIDKVGVSNLYGDLVNALLKAFYPQALKETSVSPVSNPKVEINEFDIDKDFVFTATVAVRPEIKIGDYLSPLKQSYQTQLDEKTKENQEKIAKGEQIQEIHLHLSPNEVIDQIVKVSELEVPDLLVDEETDRMLSKLINQAQSIGLSLDQYLKSQNKTSDELRNEYKVIAEKNIKAEFALGQIIKDKNVDISDEQILETLKAGGFENPESRMDNLYEKLYVKSILQKNKVISEIIEEIEGENHHEHQ</sequence>
<name>A0A7X9DL87_UNCKA</name>
<dbReference type="InterPro" id="IPR037041">
    <property type="entry name" value="Trigger_fac_C_sf"/>
</dbReference>
<proteinExistence type="predicted"/>
<dbReference type="EMBL" id="JAAZNL010000058">
    <property type="protein sequence ID" value="NMB70442.1"/>
    <property type="molecule type" value="Genomic_DNA"/>
</dbReference>
<accession>A0A7X9DL87</accession>
<dbReference type="SUPFAM" id="SSF109998">
    <property type="entry name" value="Triger factor/SurA peptide-binding domain-like"/>
    <property type="match status" value="1"/>
</dbReference>
<reference evidence="2 3" key="1">
    <citation type="journal article" date="2020" name="Biotechnol. Biofuels">
        <title>New insights from the biogas microbiome by comprehensive genome-resolved metagenomics of nearly 1600 species originating from multiple anaerobic digesters.</title>
        <authorList>
            <person name="Campanaro S."/>
            <person name="Treu L."/>
            <person name="Rodriguez-R L.M."/>
            <person name="Kovalovszki A."/>
            <person name="Ziels R.M."/>
            <person name="Maus I."/>
            <person name="Zhu X."/>
            <person name="Kougias P.G."/>
            <person name="Basile A."/>
            <person name="Luo G."/>
            <person name="Schluter A."/>
            <person name="Konstantinidis K.T."/>
            <person name="Angelidaki I."/>
        </authorList>
    </citation>
    <scope>NUCLEOTIDE SEQUENCE [LARGE SCALE GENOMIC DNA]</scope>
    <source>
        <strain evidence="2">AS27yjCOA_165</strain>
    </source>
</reference>
<evidence type="ECO:0000313" key="2">
    <source>
        <dbReference type="EMBL" id="NMB70442.1"/>
    </source>
</evidence>
<dbReference type="PANTHER" id="PTHR30560:SF3">
    <property type="entry name" value="TRIGGER FACTOR-LIKE PROTEIN TIG, CHLOROPLASTIC"/>
    <property type="match status" value="1"/>
</dbReference>
<dbReference type="InterPro" id="IPR027304">
    <property type="entry name" value="Trigger_fact/SurA_dom_sf"/>
</dbReference>
<dbReference type="InterPro" id="IPR036611">
    <property type="entry name" value="Trigger_fac_ribosome-bd_sf"/>
</dbReference>
<dbReference type="Pfam" id="PF05697">
    <property type="entry name" value="Trigger_N"/>
    <property type="match status" value="1"/>
</dbReference>